<name>A0A6C0Y548_9GAMM</name>
<dbReference type="Proteomes" id="UP000503440">
    <property type="component" value="Chromosome"/>
</dbReference>
<dbReference type="EMBL" id="CP044455">
    <property type="protein sequence ID" value="QIC70992.1"/>
    <property type="molecule type" value="Genomic_DNA"/>
</dbReference>
<dbReference type="Pfam" id="PF12686">
    <property type="entry name" value="DUF3800"/>
    <property type="match status" value="1"/>
</dbReference>
<dbReference type="RefSeq" id="WP_104490811.1">
    <property type="nucleotide sequence ID" value="NZ_CP044455.1"/>
</dbReference>
<protein>
    <submittedName>
        <fullName evidence="1">DUF3800 domain-containing protein</fullName>
    </submittedName>
</protein>
<accession>A0A6C0Y548</accession>
<dbReference type="AlphaFoldDB" id="A0A6C0Y548"/>
<proteinExistence type="predicted"/>
<sequence length="384" mass="45298">MFFYVDESGHTGNNLFDITQPYLYYGVIGSTVNLDILAKEEISKIRKIFDVDRLHAAELGEYKLIDLVADFKKLSKKFSLTFDFYRVKKDDYPVICFFDQVFDQGINPAMTWSGYWTPLRYVLLAKLNFLFSRELKKLAWEARLCSRDKEADTKVIYICEQLITRLGRLDDSRSRELFLDVLVWAKNNVRQLIFNAKSKRDKKFISPNLIGFQSVYWGITKRAKKKNKKVLGIIVDQQDQFNTTQDYLLQIYRNAEGFYYKHDFGLGGMDFRDIPTIIPKFQSSKKSVGLEIVDIYLWLFKRYLEGNLSNSLLIDFVKSQANKVYCDEVSIEATTERFATWMQELPNITYEQELMAKQMKQKEELMRKKHVEEYYKSLPINDLN</sequence>
<dbReference type="InterPro" id="IPR024524">
    <property type="entry name" value="DUF3800"/>
</dbReference>
<evidence type="ECO:0000313" key="1">
    <source>
        <dbReference type="EMBL" id="QIC70992.1"/>
    </source>
</evidence>
<gene>
    <name evidence="1" type="ORF">FSC09_11525</name>
</gene>
<reference evidence="1" key="1">
    <citation type="submission" date="2019-09" db="EMBL/GenBank/DDBJ databases">
        <title>Non-baumannii Acinetobacter spp. carrying blaNDM-1 isolated in China.</title>
        <authorList>
            <person name="Cui C."/>
            <person name="Chen C."/>
            <person name="Sun J."/>
            <person name="Liu Y."/>
        </authorList>
    </citation>
    <scope>NUCLEOTIDE SEQUENCE [LARGE SCALE GENOMIC DNA]</scope>
    <source>
        <strain evidence="1">B18</strain>
    </source>
</reference>
<organism evidence="1">
    <name type="scientific">Acinetobacter indicus</name>
    <dbReference type="NCBI Taxonomy" id="756892"/>
    <lineage>
        <taxon>Bacteria</taxon>
        <taxon>Pseudomonadati</taxon>
        <taxon>Pseudomonadota</taxon>
        <taxon>Gammaproteobacteria</taxon>
        <taxon>Moraxellales</taxon>
        <taxon>Moraxellaceae</taxon>
        <taxon>Acinetobacter</taxon>
    </lineage>
</organism>